<dbReference type="EMBL" id="BARU01022759">
    <property type="protein sequence ID" value="GAH60257.1"/>
    <property type="molecule type" value="Genomic_DNA"/>
</dbReference>
<reference evidence="1" key="1">
    <citation type="journal article" date="2014" name="Front. Microbiol.">
        <title>High frequency of phylogenetically diverse reductive dehalogenase-homologous genes in deep subseafloor sedimentary metagenomes.</title>
        <authorList>
            <person name="Kawai M."/>
            <person name="Futagami T."/>
            <person name="Toyoda A."/>
            <person name="Takaki Y."/>
            <person name="Nishi S."/>
            <person name="Hori S."/>
            <person name="Arai W."/>
            <person name="Tsubouchi T."/>
            <person name="Morono Y."/>
            <person name="Uchiyama I."/>
            <person name="Ito T."/>
            <person name="Fujiyama A."/>
            <person name="Inagaki F."/>
            <person name="Takami H."/>
        </authorList>
    </citation>
    <scope>NUCLEOTIDE SEQUENCE</scope>
    <source>
        <strain evidence="1">Expedition CK06-06</strain>
    </source>
</reference>
<gene>
    <name evidence="1" type="ORF">S03H2_37026</name>
</gene>
<proteinExistence type="predicted"/>
<sequence>MSSFWGSLQNIPYVLRNGTLLKQLGFNIGPIPGFNNKNKKDRIYPVDHDTIRKFFKDIIDPEKLTRWFNCDFSSWMAEKKAYSGGTFILDVSYIPVPDNKNYKNADYVWLDSN</sequence>
<organism evidence="1">
    <name type="scientific">marine sediment metagenome</name>
    <dbReference type="NCBI Taxonomy" id="412755"/>
    <lineage>
        <taxon>unclassified sequences</taxon>
        <taxon>metagenomes</taxon>
        <taxon>ecological metagenomes</taxon>
    </lineage>
</organism>
<name>X1GSU8_9ZZZZ</name>
<accession>X1GSU8</accession>
<evidence type="ECO:0000313" key="1">
    <source>
        <dbReference type="EMBL" id="GAH60257.1"/>
    </source>
</evidence>
<protein>
    <submittedName>
        <fullName evidence="1">Uncharacterized protein</fullName>
    </submittedName>
</protein>
<comment type="caution">
    <text evidence="1">The sequence shown here is derived from an EMBL/GenBank/DDBJ whole genome shotgun (WGS) entry which is preliminary data.</text>
</comment>
<dbReference type="AlphaFoldDB" id="X1GSU8"/>